<dbReference type="PANTHER" id="PTHR30246:SF1">
    <property type="entry name" value="2-DEHYDRO-3-DEOXY-6-PHOSPHOGALACTONATE ALDOLASE-RELATED"/>
    <property type="match status" value="1"/>
</dbReference>
<keyword evidence="5" id="KW-0456">Lyase</keyword>
<dbReference type="KEGG" id="cme:CYME_CMP292C"/>
<evidence type="ECO:0000256" key="1">
    <source>
        <dbReference type="ARBA" id="ARBA00004229"/>
    </source>
</evidence>
<dbReference type="GO" id="GO:0009507">
    <property type="term" value="C:chloroplast"/>
    <property type="evidence" value="ECO:0007669"/>
    <property type="project" value="UniProtKB-SubCell"/>
</dbReference>
<dbReference type="InterPro" id="IPR000887">
    <property type="entry name" value="Aldlse_KDPG_KHG"/>
</dbReference>
<protein>
    <submittedName>
        <fullName evidence="7">2-dehydro-3-deoxyphosphogluconate aldolase, 4-hydroxy-2-oxoglutarate aldolase</fullName>
    </submittedName>
</protein>
<comment type="pathway">
    <text evidence="2">Carbohydrate acid metabolism.</text>
</comment>
<dbReference type="GeneID" id="16995922"/>
<proteinExistence type="inferred from homology"/>
<dbReference type="AlphaFoldDB" id="M1VKA2"/>
<reference evidence="7 8" key="1">
    <citation type="journal article" date="2004" name="Nature">
        <title>Genome sequence of the ultrasmall unicellular red alga Cyanidioschyzon merolae 10D.</title>
        <authorList>
            <person name="Matsuzaki M."/>
            <person name="Misumi O."/>
            <person name="Shin-i T."/>
            <person name="Maruyama S."/>
            <person name="Takahara M."/>
            <person name="Miyagishima S."/>
            <person name="Mori T."/>
            <person name="Nishida K."/>
            <person name="Yagisawa F."/>
            <person name="Nishida K."/>
            <person name="Yoshida Y."/>
            <person name="Nishimura Y."/>
            <person name="Nakao S."/>
            <person name="Kobayashi T."/>
            <person name="Momoyama Y."/>
            <person name="Higashiyama T."/>
            <person name="Minoda A."/>
            <person name="Sano M."/>
            <person name="Nomoto H."/>
            <person name="Oishi K."/>
            <person name="Hayashi H."/>
            <person name="Ohta F."/>
            <person name="Nishizaka S."/>
            <person name="Haga S."/>
            <person name="Miura S."/>
            <person name="Morishita T."/>
            <person name="Kabeya Y."/>
            <person name="Terasawa K."/>
            <person name="Suzuki Y."/>
            <person name="Ishii Y."/>
            <person name="Asakawa S."/>
            <person name="Takano H."/>
            <person name="Ohta N."/>
            <person name="Kuroiwa H."/>
            <person name="Tanaka K."/>
            <person name="Shimizu N."/>
            <person name="Sugano S."/>
            <person name="Sato N."/>
            <person name="Nozaki H."/>
            <person name="Ogasawara N."/>
            <person name="Kohara Y."/>
            <person name="Kuroiwa T."/>
        </authorList>
    </citation>
    <scope>NUCLEOTIDE SEQUENCE [LARGE SCALE GENOMIC DNA]</scope>
    <source>
        <strain evidence="7 8">10D</strain>
    </source>
</reference>
<reference evidence="7 8" key="2">
    <citation type="journal article" date="2007" name="BMC Biol.">
        <title>A 100%-complete sequence reveals unusually simple genomic features in the hot-spring red alga Cyanidioschyzon merolae.</title>
        <authorList>
            <person name="Nozaki H."/>
            <person name="Takano H."/>
            <person name="Misumi O."/>
            <person name="Terasawa K."/>
            <person name="Matsuzaki M."/>
            <person name="Maruyama S."/>
            <person name="Nishida K."/>
            <person name="Yagisawa F."/>
            <person name="Yoshida Y."/>
            <person name="Fujiwara T."/>
            <person name="Takio S."/>
            <person name="Tamura K."/>
            <person name="Chung S.J."/>
            <person name="Nakamura S."/>
            <person name="Kuroiwa H."/>
            <person name="Tanaka K."/>
            <person name="Sato N."/>
            <person name="Kuroiwa T."/>
        </authorList>
    </citation>
    <scope>NUCLEOTIDE SEQUENCE [LARGE SCALE GENOMIC DNA]</scope>
    <source>
        <strain evidence="7 8">10D</strain>
    </source>
</reference>
<dbReference type="HOGENOM" id="CLU_802555_0_0_1"/>
<comment type="subcellular location">
    <subcellularLocation>
        <location evidence="1">Plastid</location>
        <location evidence="1">Chloroplast</location>
    </subcellularLocation>
</comment>
<organism evidence="7 8">
    <name type="scientific">Cyanidioschyzon merolae (strain NIES-3377 / 10D)</name>
    <name type="common">Unicellular red alga</name>
    <dbReference type="NCBI Taxonomy" id="280699"/>
    <lineage>
        <taxon>Eukaryota</taxon>
        <taxon>Rhodophyta</taxon>
        <taxon>Bangiophyceae</taxon>
        <taxon>Cyanidiales</taxon>
        <taxon>Cyanidiaceae</taxon>
        <taxon>Cyanidioschyzon</taxon>
    </lineage>
</organism>
<dbReference type="Pfam" id="PF01081">
    <property type="entry name" value="Aldolase"/>
    <property type="match status" value="1"/>
</dbReference>
<dbReference type="PANTHER" id="PTHR30246">
    <property type="entry name" value="2-KETO-3-DEOXY-6-PHOSPHOGLUCONATE ALDOLASE"/>
    <property type="match status" value="1"/>
</dbReference>
<accession>M1VKA2</accession>
<comment type="similarity">
    <text evidence="3">Belongs to the KHG/KDPG aldolase family.</text>
</comment>
<dbReference type="OrthoDB" id="1476984at2759"/>
<dbReference type="STRING" id="280699.M1VKA2"/>
<gene>
    <name evidence="7" type="ORF">CYME_CMP292C</name>
</gene>
<dbReference type="RefSeq" id="XP_005537929.1">
    <property type="nucleotide sequence ID" value="XM_005537872.1"/>
</dbReference>
<dbReference type="EMBL" id="AP006498">
    <property type="protein sequence ID" value="BAM81893.1"/>
    <property type="molecule type" value="Genomic_DNA"/>
</dbReference>
<evidence type="ECO:0000256" key="2">
    <source>
        <dbReference type="ARBA" id="ARBA00004761"/>
    </source>
</evidence>
<dbReference type="GO" id="GO:0016829">
    <property type="term" value="F:lyase activity"/>
    <property type="evidence" value="ECO:0007669"/>
    <property type="project" value="UniProtKB-KW"/>
</dbReference>
<keyword evidence="8" id="KW-1185">Reference proteome</keyword>
<dbReference type="SUPFAM" id="SSF51569">
    <property type="entry name" value="Aldolase"/>
    <property type="match status" value="1"/>
</dbReference>
<evidence type="ECO:0000256" key="4">
    <source>
        <dbReference type="ARBA" id="ARBA00011233"/>
    </source>
</evidence>
<evidence type="ECO:0000256" key="5">
    <source>
        <dbReference type="ARBA" id="ARBA00023239"/>
    </source>
</evidence>
<dbReference type="Gramene" id="CMP292CT">
    <property type="protein sequence ID" value="CMP292CT"/>
    <property type="gene ID" value="CMP292C"/>
</dbReference>
<evidence type="ECO:0000313" key="7">
    <source>
        <dbReference type="EMBL" id="BAM81893.1"/>
    </source>
</evidence>
<dbReference type="InterPro" id="IPR013785">
    <property type="entry name" value="Aldolase_TIM"/>
</dbReference>
<dbReference type="Proteomes" id="UP000007014">
    <property type="component" value="Chromosome 16"/>
</dbReference>
<dbReference type="Gene3D" id="3.20.20.70">
    <property type="entry name" value="Aldolase class I"/>
    <property type="match status" value="1"/>
</dbReference>
<keyword evidence="6" id="KW-0119">Carbohydrate metabolism</keyword>
<evidence type="ECO:0000256" key="3">
    <source>
        <dbReference type="ARBA" id="ARBA00006906"/>
    </source>
</evidence>
<sequence>MDGHEYSQLASKIPCFLTNMHGFLSIHDLPQQQLRFTRQRERQWRLAAAACRTCTRLTWPPRYATQRTRTATLMATFDVPTRSFPVPEKTRTYLRRQPLIVCIRLKSFILDQYAGARDALEAQRKRLLTLAAGHGVELTDQESQTAAMIIQIVETLQNAGLHNFEITMDMPGVEWALRYLHETRGTSILLGAGTVLHASQLERAIACGCRFTMSPVFLPGRSEQLIAYAREHNVLFIPGAATPSECVQASLALGEYQPVKVFPADVVGGLRFIRALAGPLSHIPLIPTSGVTFDVVEDYLSADNVYAVGVSQQILPTSRLLAGDWPQIHRLACVWRKAVESAAPSP</sequence>
<comment type="subunit">
    <text evidence="4">Homotrimer.</text>
</comment>
<dbReference type="CDD" id="cd00452">
    <property type="entry name" value="KDPG_aldolase"/>
    <property type="match status" value="1"/>
</dbReference>
<evidence type="ECO:0000313" key="8">
    <source>
        <dbReference type="Proteomes" id="UP000007014"/>
    </source>
</evidence>
<name>M1VKA2_CYAM1</name>
<evidence type="ECO:0000256" key="6">
    <source>
        <dbReference type="ARBA" id="ARBA00023277"/>
    </source>
</evidence>